<proteinExistence type="predicted"/>
<sequence>RSSWSIWKLLISGANPSSEVCCLREPEGYGTTLGTREPVHSLDILMWSANKVFEELTDVERQFHKALYTVRTYLNCERYSIGLLDMTKEKEFYDEWPIKLGEVEPYKGPKTPDGREVIFYKIIDYILHGKEEIKVIPTPPADHWTLVSGLPTYVAENGFICNMLNAPADEYFTFQVTLPS</sequence>
<dbReference type="AlphaFoldDB" id="A0A9X9Q205"/>
<feature type="non-terminal residue" evidence="1">
    <location>
        <position position="180"/>
    </location>
</feature>
<evidence type="ECO:0000313" key="2">
    <source>
        <dbReference type="Proteomes" id="UP000269945"/>
    </source>
</evidence>
<evidence type="ECO:0000313" key="1">
    <source>
        <dbReference type="EMBL" id="VCW97385.1"/>
    </source>
</evidence>
<gene>
    <name evidence="1" type="ORF">BN2614_LOCUS4</name>
</gene>
<dbReference type="InterPro" id="IPR029016">
    <property type="entry name" value="GAF-like_dom_sf"/>
</dbReference>
<dbReference type="Gene3D" id="3.30.450.40">
    <property type="match status" value="1"/>
</dbReference>
<protein>
    <submittedName>
        <fullName evidence="1">Uncharacterized protein</fullName>
    </submittedName>
</protein>
<feature type="non-terminal residue" evidence="1">
    <location>
        <position position="1"/>
    </location>
</feature>
<accession>A0A9X9Q205</accession>
<name>A0A9X9Q205_GULGU</name>
<dbReference type="Proteomes" id="UP000269945">
    <property type="component" value="Unassembled WGS sequence"/>
</dbReference>
<reference evidence="1 2" key="1">
    <citation type="submission" date="2018-10" db="EMBL/GenBank/DDBJ databases">
        <authorList>
            <person name="Ekblom R."/>
            <person name="Jareborg N."/>
        </authorList>
    </citation>
    <scope>NUCLEOTIDE SEQUENCE [LARGE SCALE GENOMIC DNA]</scope>
    <source>
        <tissue evidence="1">Muscle</tissue>
    </source>
</reference>
<comment type="caution">
    <text evidence="1">The sequence shown here is derived from an EMBL/GenBank/DDBJ whole genome shotgun (WGS) entry which is preliminary data.</text>
</comment>
<dbReference type="EMBL" id="CYRY02021620">
    <property type="protein sequence ID" value="VCW97385.1"/>
    <property type="molecule type" value="Genomic_DNA"/>
</dbReference>
<dbReference type="SUPFAM" id="SSF55781">
    <property type="entry name" value="GAF domain-like"/>
    <property type="match status" value="1"/>
</dbReference>
<keyword evidence="2" id="KW-1185">Reference proteome</keyword>
<organism evidence="1 2">
    <name type="scientific">Gulo gulo</name>
    <name type="common">Wolverine</name>
    <name type="synonym">Gluton</name>
    <dbReference type="NCBI Taxonomy" id="48420"/>
    <lineage>
        <taxon>Eukaryota</taxon>
        <taxon>Metazoa</taxon>
        <taxon>Chordata</taxon>
        <taxon>Craniata</taxon>
        <taxon>Vertebrata</taxon>
        <taxon>Euteleostomi</taxon>
        <taxon>Mammalia</taxon>
        <taxon>Eutheria</taxon>
        <taxon>Laurasiatheria</taxon>
        <taxon>Carnivora</taxon>
        <taxon>Caniformia</taxon>
        <taxon>Musteloidea</taxon>
        <taxon>Mustelidae</taxon>
        <taxon>Guloninae</taxon>
        <taxon>Gulo</taxon>
    </lineage>
</organism>